<feature type="region of interest" description="Disordered" evidence="1">
    <location>
        <begin position="389"/>
        <end position="426"/>
    </location>
</feature>
<protein>
    <submittedName>
        <fullName evidence="2">Uncharacterized protein</fullName>
    </submittedName>
</protein>
<accession>A0ABR3FR59</accession>
<feature type="compositionally biased region" description="Low complexity" evidence="1">
    <location>
        <begin position="945"/>
        <end position="956"/>
    </location>
</feature>
<proteinExistence type="predicted"/>
<evidence type="ECO:0000313" key="3">
    <source>
        <dbReference type="Proteomes" id="UP001465976"/>
    </source>
</evidence>
<feature type="compositionally biased region" description="Pro residues" evidence="1">
    <location>
        <begin position="464"/>
        <end position="474"/>
    </location>
</feature>
<dbReference type="EMBL" id="JBAHYK010000128">
    <property type="protein sequence ID" value="KAL0577942.1"/>
    <property type="molecule type" value="Genomic_DNA"/>
</dbReference>
<feature type="region of interest" description="Disordered" evidence="1">
    <location>
        <begin position="454"/>
        <end position="478"/>
    </location>
</feature>
<evidence type="ECO:0000313" key="2">
    <source>
        <dbReference type="EMBL" id="KAL0577942.1"/>
    </source>
</evidence>
<feature type="compositionally biased region" description="Low complexity" evidence="1">
    <location>
        <begin position="964"/>
        <end position="984"/>
    </location>
</feature>
<organism evidence="2 3">
    <name type="scientific">Marasmius crinis-equi</name>
    <dbReference type="NCBI Taxonomy" id="585013"/>
    <lineage>
        <taxon>Eukaryota</taxon>
        <taxon>Fungi</taxon>
        <taxon>Dikarya</taxon>
        <taxon>Basidiomycota</taxon>
        <taxon>Agaricomycotina</taxon>
        <taxon>Agaricomycetes</taxon>
        <taxon>Agaricomycetidae</taxon>
        <taxon>Agaricales</taxon>
        <taxon>Marasmiineae</taxon>
        <taxon>Marasmiaceae</taxon>
        <taxon>Marasmius</taxon>
    </lineage>
</organism>
<feature type="region of interest" description="Disordered" evidence="1">
    <location>
        <begin position="148"/>
        <end position="175"/>
    </location>
</feature>
<comment type="caution">
    <text evidence="2">The sequence shown here is derived from an EMBL/GenBank/DDBJ whole genome shotgun (WGS) entry which is preliminary data.</text>
</comment>
<reference evidence="2 3" key="1">
    <citation type="submission" date="2024-02" db="EMBL/GenBank/DDBJ databases">
        <title>A draft genome for the cacao thread blight pathogen Marasmius crinis-equi.</title>
        <authorList>
            <person name="Cohen S.P."/>
            <person name="Baruah I.K."/>
            <person name="Amoako-Attah I."/>
            <person name="Bukari Y."/>
            <person name="Meinhardt L.W."/>
            <person name="Bailey B.A."/>
        </authorList>
    </citation>
    <scope>NUCLEOTIDE SEQUENCE [LARGE SCALE GENOMIC DNA]</scope>
    <source>
        <strain evidence="2 3">GH-76</strain>
    </source>
</reference>
<feature type="region of interest" description="Disordered" evidence="1">
    <location>
        <begin position="1"/>
        <end position="49"/>
    </location>
</feature>
<gene>
    <name evidence="2" type="ORF">V5O48_004049</name>
</gene>
<feature type="compositionally biased region" description="Pro residues" evidence="1">
    <location>
        <begin position="985"/>
        <end position="999"/>
    </location>
</feature>
<feature type="compositionally biased region" description="Low complexity" evidence="1">
    <location>
        <begin position="148"/>
        <end position="159"/>
    </location>
</feature>
<feature type="compositionally biased region" description="Low complexity" evidence="1">
    <location>
        <begin position="1"/>
        <end position="39"/>
    </location>
</feature>
<evidence type="ECO:0000256" key="1">
    <source>
        <dbReference type="SAM" id="MobiDB-lite"/>
    </source>
</evidence>
<feature type="region of interest" description="Disordered" evidence="1">
    <location>
        <begin position="549"/>
        <end position="623"/>
    </location>
</feature>
<keyword evidence="3" id="KW-1185">Reference proteome</keyword>
<feature type="compositionally biased region" description="Low complexity" evidence="1">
    <location>
        <begin position="559"/>
        <end position="594"/>
    </location>
</feature>
<dbReference type="Proteomes" id="UP001465976">
    <property type="component" value="Unassembled WGS sequence"/>
</dbReference>
<feature type="compositionally biased region" description="Polar residues" evidence="1">
    <location>
        <begin position="393"/>
        <end position="414"/>
    </location>
</feature>
<name>A0ABR3FR59_9AGAR</name>
<feature type="region of interest" description="Disordered" evidence="1">
    <location>
        <begin position="945"/>
        <end position="1009"/>
    </location>
</feature>
<feature type="compositionally biased region" description="Acidic residues" evidence="1">
    <location>
        <begin position="664"/>
        <end position="674"/>
    </location>
</feature>
<feature type="region of interest" description="Disordered" evidence="1">
    <location>
        <begin position="639"/>
        <end position="692"/>
    </location>
</feature>
<sequence>MSLSPVAASAAVALNTSAGSSPRSPASNSSASTPAQAAPDGLVDFPLQYPPMSSLPSPPLLTPDQPPNVSYNIDVNAMHPHVVQDGTELNPFTMAMDTTMVQNALEISALSSGTVFSQLPPVSLGSNFTPFDSVSGALEQAMAIELPSSDLPSSGSSPLMPSPVPGQVTSPSLSSVQAGAPSYGVNANANVGNTPSSLQSALTFDPAGRPLAVGVASPNSVLPIVPEPASGSSGGVGSVAFPVVSELAVKKEESPLSFGSSLFDEISKSASAAADLLRSGQGQDINRLVGDLVSKVAYVSDVMSTLSMSDNGQRLSPPRTHPSPHSMSHLPPAPPPAHSISNPSAFPTSTEYYPQPAPAPGLASIPESSQLFFTTGTTINSEQVIEIPPVQVTPRSGPSQTVPIPHPTSSTPPGESSARKRCASEIDVERPIKAMKAEPQDDILYNSNQAITPPQHAHAHTLQSPPPSRPPTPPSAQTGFVFNPVKTPPHSQYTPTSATSSTISTPLSAHSYNPAAASAPDLVAGTKVSTPVFPPLRNAWSESVVPTINGQSRHSHSLSTGSITTPSSGSSTGTTSPISHTSAGSGSSVTGTAHPSPPRFAAGVNGRINGRMTRSGSIGTLGTHPFTYTYPPSSWSENITNRGDAALGSSSTSTTARNSPEEMHDGDDGDDGDDDGGRGGGVHSAGTGSDVPQEYRAEVDRIFFEFLNKICSNLEATDSKGDPIHQTLMPKKMQRLDESPDFRPFKFRILAFTTAFLEELARQGYPEEKIPMKKIRNYLWRHPFIQRYNEDGKKAKSKGNYIWNVEARKTSSSGTNGHWEFRPFHRKLAGTPPAIAYCGLKWSWVPHIWDPQASFVNVPVHYSSPNLPSWLKWKGEELSGTPPSGSESCDIRVDAKFMLDGQEGHLSTTFHLNVAPRSAVDSGYSLPRSQSDTLLHQAPMRAAAGRAAAAANASHLQHSHTHHSTLPTLTTLSSQPSHPAFAAPSHPPPSSLPIAPVQPSPHNTSDSSEPLARVVEVLQNVAQRVTEEAVSTSHMQHQINAAPPSTPNIAASANAVANRLDDLVKQKQAVEQSLVAYDRALIGPTPPETHRLAVAAQLVVAEAAQSISPGAITPMIAIQTASVGEMSDGVQEALAVAVQRVKMHTAGNTNNLAVIEVTRSLLASKNSGAPPVAGGPMNGVVATGTAMSAGTANGMSVQAPNPYPQAFPVSGYV</sequence>
<feature type="region of interest" description="Disordered" evidence="1">
    <location>
        <begin position="308"/>
        <end position="365"/>
    </location>
</feature>